<evidence type="ECO:0008006" key="5">
    <source>
        <dbReference type="Google" id="ProtNLM"/>
    </source>
</evidence>
<keyword evidence="2" id="KW-1133">Transmembrane helix</keyword>
<gene>
    <name evidence="3" type="ORF">Q31a_26230</name>
</gene>
<evidence type="ECO:0000313" key="3">
    <source>
        <dbReference type="EMBL" id="QDV24307.1"/>
    </source>
</evidence>
<keyword evidence="4" id="KW-1185">Reference proteome</keyword>
<proteinExistence type="predicted"/>
<feature type="transmembrane region" description="Helical" evidence="2">
    <location>
        <begin position="215"/>
        <end position="235"/>
    </location>
</feature>
<feature type="transmembrane region" description="Helical" evidence="2">
    <location>
        <begin position="189"/>
        <end position="208"/>
    </location>
</feature>
<protein>
    <recommendedName>
        <fullName evidence="5">Bacterial SH3 domain protein</fullName>
    </recommendedName>
</protein>
<dbReference type="PROSITE" id="PS50005">
    <property type="entry name" value="TPR"/>
    <property type="match status" value="1"/>
</dbReference>
<evidence type="ECO:0000313" key="4">
    <source>
        <dbReference type="Proteomes" id="UP000318017"/>
    </source>
</evidence>
<dbReference type="Gene3D" id="2.30.30.40">
    <property type="entry name" value="SH3 Domains"/>
    <property type="match status" value="1"/>
</dbReference>
<evidence type="ECO:0000256" key="1">
    <source>
        <dbReference type="PROSITE-ProRule" id="PRU00339"/>
    </source>
</evidence>
<dbReference type="InterPro" id="IPR019734">
    <property type="entry name" value="TPR_rpt"/>
</dbReference>
<dbReference type="EMBL" id="CP036298">
    <property type="protein sequence ID" value="QDV24307.1"/>
    <property type="molecule type" value="Genomic_DNA"/>
</dbReference>
<dbReference type="Proteomes" id="UP000318017">
    <property type="component" value="Chromosome"/>
</dbReference>
<organism evidence="3 4">
    <name type="scientific">Aureliella helgolandensis</name>
    <dbReference type="NCBI Taxonomy" id="2527968"/>
    <lineage>
        <taxon>Bacteria</taxon>
        <taxon>Pseudomonadati</taxon>
        <taxon>Planctomycetota</taxon>
        <taxon>Planctomycetia</taxon>
        <taxon>Pirellulales</taxon>
        <taxon>Pirellulaceae</taxon>
        <taxon>Aureliella</taxon>
    </lineage>
</organism>
<keyword evidence="2" id="KW-0472">Membrane</keyword>
<dbReference type="RefSeq" id="WP_145077847.1">
    <property type="nucleotide sequence ID" value="NZ_CP036298.1"/>
</dbReference>
<dbReference type="SUPFAM" id="SSF48452">
    <property type="entry name" value="TPR-like"/>
    <property type="match status" value="1"/>
</dbReference>
<dbReference type="Gene3D" id="1.25.40.10">
    <property type="entry name" value="Tetratricopeptide repeat domain"/>
    <property type="match status" value="1"/>
</dbReference>
<evidence type="ECO:0000256" key="2">
    <source>
        <dbReference type="SAM" id="Phobius"/>
    </source>
</evidence>
<keyword evidence="1" id="KW-0802">TPR repeat</keyword>
<keyword evidence="2" id="KW-0812">Transmembrane</keyword>
<reference evidence="3 4" key="1">
    <citation type="submission" date="2019-02" db="EMBL/GenBank/DDBJ databases">
        <title>Deep-cultivation of Planctomycetes and their phenomic and genomic characterization uncovers novel biology.</title>
        <authorList>
            <person name="Wiegand S."/>
            <person name="Jogler M."/>
            <person name="Boedeker C."/>
            <person name="Pinto D."/>
            <person name="Vollmers J."/>
            <person name="Rivas-Marin E."/>
            <person name="Kohn T."/>
            <person name="Peeters S.H."/>
            <person name="Heuer A."/>
            <person name="Rast P."/>
            <person name="Oberbeckmann S."/>
            <person name="Bunk B."/>
            <person name="Jeske O."/>
            <person name="Meyerdierks A."/>
            <person name="Storesund J.E."/>
            <person name="Kallscheuer N."/>
            <person name="Luecker S."/>
            <person name="Lage O.M."/>
            <person name="Pohl T."/>
            <person name="Merkel B.J."/>
            <person name="Hornburger P."/>
            <person name="Mueller R.-W."/>
            <person name="Bruemmer F."/>
            <person name="Labrenz M."/>
            <person name="Spormann A.M."/>
            <person name="Op den Camp H."/>
            <person name="Overmann J."/>
            <person name="Amann R."/>
            <person name="Jetten M.S.M."/>
            <person name="Mascher T."/>
            <person name="Medema M.H."/>
            <person name="Devos D.P."/>
            <person name="Kaster A.-K."/>
            <person name="Ovreas L."/>
            <person name="Rohde M."/>
            <person name="Galperin M.Y."/>
            <person name="Jogler C."/>
        </authorList>
    </citation>
    <scope>NUCLEOTIDE SEQUENCE [LARGE SCALE GENOMIC DNA]</scope>
    <source>
        <strain evidence="3 4">Q31a</strain>
    </source>
</reference>
<accession>A0A518G6U2</accession>
<dbReference type="OrthoDB" id="223932at2"/>
<dbReference type="InterPro" id="IPR010466">
    <property type="entry name" value="DUF1058"/>
</dbReference>
<dbReference type="AlphaFoldDB" id="A0A518G6U2"/>
<dbReference type="InterPro" id="IPR011990">
    <property type="entry name" value="TPR-like_helical_dom_sf"/>
</dbReference>
<dbReference type="Pfam" id="PF06347">
    <property type="entry name" value="SH3_4"/>
    <property type="match status" value="1"/>
</dbReference>
<feature type="repeat" description="TPR" evidence="1">
    <location>
        <begin position="114"/>
        <end position="147"/>
    </location>
</feature>
<dbReference type="KEGG" id="ahel:Q31a_26230"/>
<name>A0A518G6U2_9BACT</name>
<sequence length="310" mass="33496">MTTLLTCVCAVSRPSPEEQRPTSRESHYSVRATCVAWCIPLLSVLLTFVASSLESVSAAELLPGQSIAEQGIAEYNAAMESPDRSQRVARFARAELLFRQAIEALQSESAPVPADLWVAHGNAALQSEQIGRAIVAFQRALGSTPADTQARQNLEHARSTLPDWIRIEPDSQLTDTLFFWNSWLSQQQLASIAALGFLVAAFILAVAIGTGSRRLALVALLPLLLWCLGSVSSWISPANSAQDTVVVVADEVVLRSADSANSAPRINQTLPDGAELRLLSERPQWCEVEVDGRSGWIQSSAVERLAVAPK</sequence>